<name>A0A0R2A4D3_9LACO</name>
<dbReference type="RefSeq" id="WP_057779609.1">
    <property type="nucleotide sequence ID" value="NZ_AYYY01000043.1"/>
</dbReference>
<sequence length="248" mass="28797">MENNYALVSSNYRYGINLNQILTNHLQEHGQVNDQGKLIIDRQTFTDDVQTDLTFALFGEPEKVKDTLMKFAEDGSLANSSVIGVTSLKTMNLNSDDKTDLENILDDHENDIARRRRLHQIITRDSDDQAVYEALVFNEQQFERPVDQQSLALAMTKIQAYIQTALTHGDQGMIDKYRRDAQPFLSDLDEYTKKDYQNQAKRYKAIISLDAVERTRLNSLEQKLYDQHEFRSQLSNERNPQAFELLHF</sequence>
<comment type="caution">
    <text evidence="1">The sequence shown here is derived from an EMBL/GenBank/DDBJ whole genome shotgun (WGS) entry which is preliminary data.</text>
</comment>
<reference evidence="1 2" key="1">
    <citation type="journal article" date="2015" name="Genome Announc.">
        <title>Expanding the biotechnology potential of lactobacilli through comparative genomics of 213 strains and associated genera.</title>
        <authorList>
            <person name="Sun Z."/>
            <person name="Harris H.M."/>
            <person name="McCann A."/>
            <person name="Guo C."/>
            <person name="Argimon S."/>
            <person name="Zhang W."/>
            <person name="Yang X."/>
            <person name="Jeffery I.B."/>
            <person name="Cooney J.C."/>
            <person name="Kagawa T.F."/>
            <person name="Liu W."/>
            <person name="Song Y."/>
            <person name="Salvetti E."/>
            <person name="Wrobel A."/>
            <person name="Rasinkangas P."/>
            <person name="Parkhill J."/>
            <person name="Rea M.C."/>
            <person name="O'Sullivan O."/>
            <person name="Ritari J."/>
            <person name="Douillard F.P."/>
            <person name="Paul Ross R."/>
            <person name="Yang R."/>
            <person name="Briner A.E."/>
            <person name="Felis G.E."/>
            <person name="de Vos W.M."/>
            <person name="Barrangou R."/>
            <person name="Klaenhammer T.R."/>
            <person name="Caufield P.W."/>
            <person name="Cui Y."/>
            <person name="Zhang H."/>
            <person name="O'Toole P.W."/>
        </authorList>
    </citation>
    <scope>NUCLEOTIDE SEQUENCE [LARGE SCALE GENOMIC DNA]</scope>
    <source>
        <strain evidence="1 2">DSM 20634</strain>
    </source>
</reference>
<gene>
    <name evidence="1" type="ORF">FC26_GL002340</name>
</gene>
<dbReference type="AlphaFoldDB" id="A0A0R2A4D3"/>
<dbReference type="EMBL" id="AYYY01000043">
    <property type="protein sequence ID" value="KRM61122.1"/>
    <property type="molecule type" value="Genomic_DNA"/>
</dbReference>
<dbReference type="Proteomes" id="UP000051733">
    <property type="component" value="Unassembled WGS sequence"/>
</dbReference>
<organism evidence="1 2">
    <name type="scientific">Paucilactobacillus vaccinostercus DSM 20634</name>
    <dbReference type="NCBI Taxonomy" id="1423813"/>
    <lineage>
        <taxon>Bacteria</taxon>
        <taxon>Bacillati</taxon>
        <taxon>Bacillota</taxon>
        <taxon>Bacilli</taxon>
        <taxon>Lactobacillales</taxon>
        <taxon>Lactobacillaceae</taxon>
        <taxon>Paucilactobacillus</taxon>
    </lineage>
</organism>
<dbReference type="STRING" id="1423813.FC26_GL002340"/>
<evidence type="ECO:0000313" key="1">
    <source>
        <dbReference type="EMBL" id="KRM61122.1"/>
    </source>
</evidence>
<evidence type="ECO:0000313" key="2">
    <source>
        <dbReference type="Proteomes" id="UP000051733"/>
    </source>
</evidence>
<dbReference type="PATRIC" id="fig|1423813.3.peg.2387"/>
<proteinExistence type="predicted"/>
<protein>
    <submittedName>
        <fullName evidence="1">Uncharacterized protein</fullName>
    </submittedName>
</protein>
<keyword evidence="2" id="KW-1185">Reference proteome</keyword>
<dbReference type="OrthoDB" id="2333972at2"/>
<accession>A0A0R2A4D3</accession>